<name>B9KZ33_THERP</name>
<dbReference type="HOGENOM" id="CLU_2604907_0_0_0"/>
<reference evidence="2 3" key="1">
    <citation type="journal article" date="2009" name="PLoS ONE">
        <title>Complete genome sequence of the aerobic CO-oxidizing thermophile Thermomicrobium roseum.</title>
        <authorList>
            <person name="Wu D."/>
            <person name="Raymond J."/>
            <person name="Wu M."/>
            <person name="Chatterji S."/>
            <person name="Ren Q."/>
            <person name="Graham J.E."/>
            <person name="Bryant D.A."/>
            <person name="Robb F."/>
            <person name="Colman A."/>
            <person name="Tallon L.J."/>
            <person name="Badger J.H."/>
            <person name="Madupu R."/>
            <person name="Ward N.L."/>
            <person name="Eisen J.A."/>
        </authorList>
    </citation>
    <scope>NUCLEOTIDE SEQUENCE [LARGE SCALE GENOMIC DNA]</scope>
    <source>
        <strain evidence="3">ATCC 27502 / DSM 5159 / P-2</strain>
    </source>
</reference>
<dbReference type="AlphaFoldDB" id="B9KZ33"/>
<accession>B9KZ33</accession>
<gene>
    <name evidence="2" type="ordered locus">trd_0744</name>
</gene>
<evidence type="ECO:0000313" key="2">
    <source>
        <dbReference type="EMBL" id="ACM05557.1"/>
    </source>
</evidence>
<evidence type="ECO:0000256" key="1">
    <source>
        <dbReference type="SAM" id="MobiDB-lite"/>
    </source>
</evidence>
<dbReference type="Proteomes" id="UP000000447">
    <property type="component" value="Chromosome"/>
</dbReference>
<feature type="region of interest" description="Disordered" evidence="1">
    <location>
        <begin position="1"/>
        <end position="29"/>
    </location>
</feature>
<proteinExistence type="predicted"/>
<evidence type="ECO:0000313" key="3">
    <source>
        <dbReference type="Proteomes" id="UP000000447"/>
    </source>
</evidence>
<sequence length="79" mass="8551">MSLCPGGYPPVLLSPSRPCEPGGHPPNASIDLHLVDSSPPRRVLALLHPMTSDPAPRAPEQADCTIARFERQARGRKLF</sequence>
<dbReference type="KEGG" id="tro:trd_0744"/>
<organism evidence="2 3">
    <name type="scientific">Thermomicrobium roseum (strain ATCC 27502 / DSM 5159 / P-2)</name>
    <dbReference type="NCBI Taxonomy" id="309801"/>
    <lineage>
        <taxon>Bacteria</taxon>
        <taxon>Pseudomonadati</taxon>
        <taxon>Thermomicrobiota</taxon>
        <taxon>Thermomicrobia</taxon>
        <taxon>Thermomicrobiales</taxon>
        <taxon>Thermomicrobiaceae</taxon>
        <taxon>Thermomicrobium</taxon>
    </lineage>
</organism>
<keyword evidence="3" id="KW-1185">Reference proteome</keyword>
<dbReference type="STRING" id="309801.trd_0744"/>
<protein>
    <submittedName>
        <fullName evidence="2">Uncharacterized protein</fullName>
    </submittedName>
</protein>
<dbReference type="EMBL" id="CP001275">
    <property type="protein sequence ID" value="ACM05557.1"/>
    <property type="molecule type" value="Genomic_DNA"/>
</dbReference>